<evidence type="ECO:0000259" key="8">
    <source>
        <dbReference type="Pfam" id="PF00483"/>
    </source>
</evidence>
<dbReference type="Pfam" id="PF00483">
    <property type="entry name" value="NTP_transferase"/>
    <property type="match status" value="1"/>
</dbReference>
<dbReference type="PANTHER" id="PTHR43197">
    <property type="entry name" value="UTP--GLUCOSE-1-PHOSPHATE URIDYLYLTRANSFERASE"/>
    <property type="match status" value="1"/>
</dbReference>
<sequence length="304" mass="33154">MRASQKYFQLKTSTTMKKISKAVFPVAGLGTRFLPATKASPKEMLPVVDKPLIQYAVEEAIAAGITELIFITGRNKRSIEDHFDKAYELETELENKNKQKLLDTVRGIIPPSVSCIYIRQTEALGLGHAVLCARPVVGDEPFAVILADDLIDGEPGAMEQMVSLFDTTHSSILGVETVAREETGSYGIVETGSNAHGQQQVLSIVEKPHPDVAPSNLAVVGRYILTPRIFDKLLNTTPGAGGEIQLTDGIAALLKEEAVLALPFKGTRYDCGSKLGYLKATVSYGLKHHEVAREFSQYLRTLQN</sequence>
<evidence type="ECO:0000256" key="6">
    <source>
        <dbReference type="ARBA" id="ARBA00048128"/>
    </source>
</evidence>
<proteinExistence type="inferred from homology"/>
<accession>A0A318J8B7</accession>
<dbReference type="PANTHER" id="PTHR43197:SF1">
    <property type="entry name" value="UTP--GLUCOSE-1-PHOSPHATE URIDYLYLTRANSFERASE"/>
    <property type="match status" value="1"/>
</dbReference>
<dbReference type="NCBIfam" id="TIGR01099">
    <property type="entry name" value="galU"/>
    <property type="match status" value="1"/>
</dbReference>
<evidence type="ECO:0000313" key="9">
    <source>
        <dbReference type="EMBL" id="PXX44347.1"/>
    </source>
</evidence>
<dbReference type="Gene3D" id="3.90.550.10">
    <property type="entry name" value="Spore Coat Polysaccharide Biosynthesis Protein SpsA, Chain A"/>
    <property type="match status" value="1"/>
</dbReference>
<dbReference type="SUPFAM" id="SSF53448">
    <property type="entry name" value="Nucleotide-diphospho-sugar transferases"/>
    <property type="match status" value="1"/>
</dbReference>
<evidence type="ECO:0000313" key="10">
    <source>
        <dbReference type="Proteomes" id="UP000248395"/>
    </source>
</evidence>
<feature type="domain" description="Nucleotidyl transferase" evidence="8">
    <location>
        <begin position="26"/>
        <end position="282"/>
    </location>
</feature>
<keyword evidence="5 7" id="KW-0548">Nucleotidyltransferase</keyword>
<dbReference type="Proteomes" id="UP000248395">
    <property type="component" value="Unassembled WGS sequence"/>
</dbReference>
<comment type="similarity">
    <text evidence="1 7">Belongs to the UDPGP type 2 family.</text>
</comment>
<name>A0A318J8B7_9NEIS</name>
<protein>
    <recommendedName>
        <fullName evidence="3 7">UTP--glucose-1-phosphate uridylyltransferase</fullName>
        <ecNumber evidence="2 7">2.7.7.9</ecNumber>
    </recommendedName>
    <alternativeName>
        <fullName evidence="7">UDP-glucose pyrophosphorylase</fullName>
    </alternativeName>
</protein>
<evidence type="ECO:0000256" key="4">
    <source>
        <dbReference type="ARBA" id="ARBA00022679"/>
    </source>
</evidence>
<dbReference type="InterPro" id="IPR005771">
    <property type="entry name" value="GalU_uridylyltTrfase_bac/arc"/>
</dbReference>
<dbReference type="EMBL" id="QJKC01000013">
    <property type="protein sequence ID" value="PXX44347.1"/>
    <property type="molecule type" value="Genomic_DNA"/>
</dbReference>
<dbReference type="InterPro" id="IPR005835">
    <property type="entry name" value="NTP_transferase_dom"/>
</dbReference>
<evidence type="ECO:0000256" key="3">
    <source>
        <dbReference type="ARBA" id="ARBA00019048"/>
    </source>
</evidence>
<gene>
    <name evidence="9" type="ORF">DFR38_11329</name>
</gene>
<dbReference type="GO" id="GO:0003983">
    <property type="term" value="F:UTP:glucose-1-phosphate uridylyltransferase activity"/>
    <property type="evidence" value="ECO:0007669"/>
    <property type="project" value="UniProtKB-EC"/>
</dbReference>
<dbReference type="EC" id="2.7.7.9" evidence="2 7"/>
<dbReference type="GO" id="GO:0006011">
    <property type="term" value="P:UDP-alpha-D-glucose metabolic process"/>
    <property type="evidence" value="ECO:0007669"/>
    <property type="project" value="InterPro"/>
</dbReference>
<organism evidence="9 10">
    <name type="scientific">Aquitalea magnusonii</name>
    <dbReference type="NCBI Taxonomy" id="332411"/>
    <lineage>
        <taxon>Bacteria</taxon>
        <taxon>Pseudomonadati</taxon>
        <taxon>Pseudomonadota</taxon>
        <taxon>Betaproteobacteria</taxon>
        <taxon>Neisseriales</taxon>
        <taxon>Chromobacteriaceae</taxon>
        <taxon>Aquitalea</taxon>
    </lineage>
</organism>
<comment type="catalytic activity">
    <reaction evidence="6 7">
        <text>alpha-D-glucose 1-phosphate + UTP + H(+) = UDP-alpha-D-glucose + diphosphate</text>
        <dbReference type="Rhea" id="RHEA:19889"/>
        <dbReference type="ChEBI" id="CHEBI:15378"/>
        <dbReference type="ChEBI" id="CHEBI:33019"/>
        <dbReference type="ChEBI" id="CHEBI:46398"/>
        <dbReference type="ChEBI" id="CHEBI:58601"/>
        <dbReference type="ChEBI" id="CHEBI:58885"/>
        <dbReference type="EC" id="2.7.7.9"/>
    </reaction>
</comment>
<dbReference type="CDD" id="cd02541">
    <property type="entry name" value="UGPase_prokaryotic"/>
    <property type="match status" value="1"/>
</dbReference>
<dbReference type="InterPro" id="IPR029044">
    <property type="entry name" value="Nucleotide-diphossugar_trans"/>
</dbReference>
<evidence type="ECO:0000256" key="2">
    <source>
        <dbReference type="ARBA" id="ARBA00012415"/>
    </source>
</evidence>
<dbReference type="AlphaFoldDB" id="A0A318J8B7"/>
<comment type="caution">
    <text evidence="9">The sequence shown here is derived from an EMBL/GenBank/DDBJ whole genome shotgun (WGS) entry which is preliminary data.</text>
</comment>
<evidence type="ECO:0000256" key="1">
    <source>
        <dbReference type="ARBA" id="ARBA00006890"/>
    </source>
</evidence>
<evidence type="ECO:0000256" key="7">
    <source>
        <dbReference type="RuleBase" id="RU361259"/>
    </source>
</evidence>
<keyword evidence="4 7" id="KW-0808">Transferase</keyword>
<reference evidence="9 10" key="1">
    <citation type="submission" date="2018-05" db="EMBL/GenBank/DDBJ databases">
        <title>Genomic Encyclopedia of Type Strains, Phase IV (KMG-IV): sequencing the most valuable type-strain genomes for metagenomic binning, comparative biology and taxonomic classification.</title>
        <authorList>
            <person name="Goeker M."/>
        </authorList>
    </citation>
    <scope>NUCLEOTIDE SEQUENCE [LARGE SCALE GENOMIC DNA]</scope>
    <source>
        <strain evidence="9 10">DSM 25134</strain>
    </source>
</reference>
<keyword evidence="10" id="KW-1185">Reference proteome</keyword>
<evidence type="ECO:0000256" key="5">
    <source>
        <dbReference type="ARBA" id="ARBA00022695"/>
    </source>
</evidence>